<evidence type="ECO:0000313" key="1">
    <source>
        <dbReference type="EMBL" id="RCW62616.1"/>
    </source>
</evidence>
<protein>
    <submittedName>
        <fullName evidence="1">Uncharacterized protein</fullName>
    </submittedName>
</protein>
<accession>A0A368X621</accession>
<organism evidence="1 2">
    <name type="scientific">Marinobacter nauticus</name>
    <name type="common">Marinobacter hydrocarbonoclasticus</name>
    <name type="synonym">Marinobacter aquaeolei</name>
    <dbReference type="NCBI Taxonomy" id="2743"/>
    <lineage>
        <taxon>Bacteria</taxon>
        <taxon>Pseudomonadati</taxon>
        <taxon>Pseudomonadota</taxon>
        <taxon>Gammaproteobacteria</taxon>
        <taxon>Pseudomonadales</taxon>
        <taxon>Marinobacteraceae</taxon>
        <taxon>Marinobacter</taxon>
    </lineage>
</organism>
<dbReference type="RefSeq" id="WP_114435499.1">
    <property type="nucleotide sequence ID" value="NZ_QPJI01000023.1"/>
</dbReference>
<evidence type="ECO:0000313" key="2">
    <source>
        <dbReference type="Proteomes" id="UP000253647"/>
    </source>
</evidence>
<proteinExistence type="predicted"/>
<gene>
    <name evidence="1" type="ORF">DET61_12318</name>
</gene>
<dbReference type="Proteomes" id="UP000253647">
    <property type="component" value="Unassembled WGS sequence"/>
</dbReference>
<dbReference type="AlphaFoldDB" id="A0A368X621"/>
<dbReference type="EMBL" id="QPJI01000023">
    <property type="protein sequence ID" value="RCW62616.1"/>
    <property type="molecule type" value="Genomic_DNA"/>
</dbReference>
<name>A0A368X621_MARNT</name>
<reference evidence="1 2" key="1">
    <citation type="submission" date="2018-07" db="EMBL/GenBank/DDBJ databases">
        <title>Freshwater and sediment microbial communities from various areas in North America, analyzing microbe dynamics in response to fracking.</title>
        <authorList>
            <person name="Lamendella R."/>
        </authorList>
    </citation>
    <scope>NUCLEOTIDE SEQUENCE [LARGE SCALE GENOMIC DNA]</scope>
    <source>
        <strain evidence="1 2">105B</strain>
    </source>
</reference>
<comment type="caution">
    <text evidence="1">The sequence shown here is derived from an EMBL/GenBank/DDBJ whole genome shotgun (WGS) entry which is preliminary data.</text>
</comment>
<sequence>MPKKPTPRELMDQLRELQDGRRAVTDLVTPGCDLHAVDRDKFTVLLSILDRHTERVLQDFDRVLQPE</sequence>